<dbReference type="Gene3D" id="3.20.20.100">
    <property type="entry name" value="NADP-dependent oxidoreductase domain"/>
    <property type="match status" value="1"/>
</dbReference>
<dbReference type="Pfam" id="PF00248">
    <property type="entry name" value="Aldo_ket_red"/>
    <property type="match status" value="1"/>
</dbReference>
<dbReference type="PRINTS" id="PR00069">
    <property type="entry name" value="ALDKETRDTASE"/>
</dbReference>
<proteinExistence type="predicted"/>
<sequence>MTTATVTLKTTNQAMPLVGLGTWKIPQSETAKVVENSIQNGYRLLDCACDYGNEVEVGKGIKAAIDTGVVKREDIFVTSKLWNTFHAREHVRPALERTLKDLDLEYLDLYLIHFPISLKYVDFETRYPPEWLYNPESDKLPTYADISIRETWEAMEELVDAGLVKNIGVANFNCSLIMDLLKYARIKPAVNQVEIHPYLAQDVLVEFCQRKDIAITAYSSFGSISYLSLFDGAKSIPSLLEDETIVKIAKKHSKTAAQVLLRWSLERQIAVIPKSGNEERLRQNIDLDFTLSKEDMDEIKKLDKGIRFNNPGAYFDCPIFG</sequence>
<feature type="domain" description="NADP-dependent oxidoreductase" evidence="1">
    <location>
        <begin position="19"/>
        <end position="303"/>
    </location>
</feature>
<protein>
    <recommendedName>
        <fullName evidence="1">NADP-dependent oxidoreductase domain-containing protein</fullName>
    </recommendedName>
</protein>
<gene>
    <name evidence="2" type="ORF">K7432_006003</name>
</gene>
<comment type="caution">
    <text evidence="2">The sequence shown here is derived from an EMBL/GenBank/DDBJ whole genome shotgun (WGS) entry which is preliminary data.</text>
</comment>
<evidence type="ECO:0000313" key="2">
    <source>
        <dbReference type="EMBL" id="KAK9717721.1"/>
    </source>
</evidence>
<dbReference type="InterPro" id="IPR018170">
    <property type="entry name" value="Aldo/ket_reductase_CS"/>
</dbReference>
<name>A0ABR2W2S6_9FUNG</name>
<dbReference type="InterPro" id="IPR036812">
    <property type="entry name" value="NAD(P)_OxRdtase_dom_sf"/>
</dbReference>
<dbReference type="PROSITE" id="PS00798">
    <property type="entry name" value="ALDOKETO_REDUCTASE_1"/>
    <property type="match status" value="1"/>
</dbReference>
<keyword evidence="3" id="KW-1185">Reference proteome</keyword>
<reference evidence="2 3" key="1">
    <citation type="submission" date="2023-04" db="EMBL/GenBank/DDBJ databases">
        <title>Genome of Basidiobolus ranarum AG-B5.</title>
        <authorList>
            <person name="Stajich J.E."/>
            <person name="Carter-House D."/>
            <person name="Gryganskyi A."/>
        </authorList>
    </citation>
    <scope>NUCLEOTIDE SEQUENCE [LARGE SCALE GENOMIC DNA]</scope>
    <source>
        <strain evidence="2 3">AG-B5</strain>
    </source>
</reference>
<dbReference type="EMBL" id="JASJQH010007127">
    <property type="protein sequence ID" value="KAK9717721.1"/>
    <property type="molecule type" value="Genomic_DNA"/>
</dbReference>
<dbReference type="InterPro" id="IPR020471">
    <property type="entry name" value="AKR"/>
</dbReference>
<dbReference type="Proteomes" id="UP001479436">
    <property type="component" value="Unassembled WGS sequence"/>
</dbReference>
<dbReference type="InterPro" id="IPR023210">
    <property type="entry name" value="NADP_OxRdtase_dom"/>
</dbReference>
<accession>A0ABR2W2S6</accession>
<organism evidence="2 3">
    <name type="scientific">Basidiobolus ranarum</name>
    <dbReference type="NCBI Taxonomy" id="34480"/>
    <lineage>
        <taxon>Eukaryota</taxon>
        <taxon>Fungi</taxon>
        <taxon>Fungi incertae sedis</taxon>
        <taxon>Zoopagomycota</taxon>
        <taxon>Entomophthoromycotina</taxon>
        <taxon>Basidiobolomycetes</taxon>
        <taxon>Basidiobolales</taxon>
        <taxon>Basidiobolaceae</taxon>
        <taxon>Basidiobolus</taxon>
    </lineage>
</organism>
<evidence type="ECO:0000313" key="3">
    <source>
        <dbReference type="Proteomes" id="UP001479436"/>
    </source>
</evidence>
<dbReference type="PANTHER" id="PTHR11732">
    <property type="entry name" value="ALDO/KETO REDUCTASE"/>
    <property type="match status" value="1"/>
</dbReference>
<dbReference type="PIRSF" id="PIRSF000097">
    <property type="entry name" value="AKR"/>
    <property type="match status" value="1"/>
</dbReference>
<evidence type="ECO:0000259" key="1">
    <source>
        <dbReference type="Pfam" id="PF00248"/>
    </source>
</evidence>
<dbReference type="SUPFAM" id="SSF51430">
    <property type="entry name" value="NAD(P)-linked oxidoreductase"/>
    <property type="match status" value="1"/>
</dbReference>